<organism evidence="1 2">
    <name type="scientific">Candidatus Caccopulliclostridium gallistercoris</name>
    <dbReference type="NCBI Taxonomy" id="2840719"/>
    <lineage>
        <taxon>Bacteria</taxon>
        <taxon>Bacillati</taxon>
        <taxon>Bacillota</taxon>
        <taxon>Clostridia</taxon>
        <taxon>Candidatus Caccopulliclostridium</taxon>
    </lineage>
</organism>
<proteinExistence type="predicted"/>
<evidence type="ECO:0000313" key="1">
    <source>
        <dbReference type="EMBL" id="HIV01744.1"/>
    </source>
</evidence>
<evidence type="ECO:0000313" key="2">
    <source>
        <dbReference type="Proteomes" id="UP000886861"/>
    </source>
</evidence>
<name>A0A9D1NFJ3_9FIRM</name>
<sequence>MKKVLKIICLLSVIVLVVILFTGCVDGVVSEENYCEIFYGVDAEDDDGNSVYYEMRTLVDDTEFNSSIQSKPYCKLDISLKKSCQIRGVVFIVRSSEDCTLKFTTYIDGDSKSVKTKTLTKGVTTDIDLFFSDPVSCNSQTEFYIEVEENKSEDKTAFQFDSLIIFLKE</sequence>
<reference evidence="1" key="2">
    <citation type="journal article" date="2021" name="PeerJ">
        <title>Extensive microbial diversity within the chicken gut microbiome revealed by metagenomics and culture.</title>
        <authorList>
            <person name="Gilroy R."/>
            <person name="Ravi A."/>
            <person name="Getino M."/>
            <person name="Pursley I."/>
            <person name="Horton D.L."/>
            <person name="Alikhan N.F."/>
            <person name="Baker D."/>
            <person name="Gharbi K."/>
            <person name="Hall N."/>
            <person name="Watson M."/>
            <person name="Adriaenssens E.M."/>
            <person name="Foster-Nyarko E."/>
            <person name="Jarju S."/>
            <person name="Secka A."/>
            <person name="Antonio M."/>
            <person name="Oren A."/>
            <person name="Chaudhuri R.R."/>
            <person name="La Ragione R."/>
            <person name="Hildebrand F."/>
            <person name="Pallen M.J."/>
        </authorList>
    </citation>
    <scope>NUCLEOTIDE SEQUENCE</scope>
    <source>
        <strain evidence="1">CHK186-9395</strain>
    </source>
</reference>
<comment type="caution">
    <text evidence="1">The sequence shown here is derived from an EMBL/GenBank/DDBJ whole genome shotgun (WGS) entry which is preliminary data.</text>
</comment>
<protein>
    <recommendedName>
        <fullName evidence="3">Lipoprotein</fullName>
    </recommendedName>
</protein>
<dbReference type="Proteomes" id="UP000886861">
    <property type="component" value="Unassembled WGS sequence"/>
</dbReference>
<dbReference type="PROSITE" id="PS51257">
    <property type="entry name" value="PROKAR_LIPOPROTEIN"/>
    <property type="match status" value="1"/>
</dbReference>
<accession>A0A9D1NFJ3</accession>
<dbReference type="AlphaFoldDB" id="A0A9D1NFJ3"/>
<evidence type="ECO:0008006" key="3">
    <source>
        <dbReference type="Google" id="ProtNLM"/>
    </source>
</evidence>
<reference evidence="1" key="1">
    <citation type="submission" date="2020-10" db="EMBL/GenBank/DDBJ databases">
        <authorList>
            <person name="Gilroy R."/>
        </authorList>
    </citation>
    <scope>NUCLEOTIDE SEQUENCE</scope>
    <source>
        <strain evidence="1">CHK186-9395</strain>
    </source>
</reference>
<gene>
    <name evidence="1" type="ORF">IAA62_04250</name>
</gene>
<dbReference type="EMBL" id="DVOJ01000015">
    <property type="protein sequence ID" value="HIV01744.1"/>
    <property type="molecule type" value="Genomic_DNA"/>
</dbReference>